<evidence type="ECO:0000259" key="3">
    <source>
        <dbReference type="Pfam" id="PF01073"/>
    </source>
</evidence>
<organism evidence="4 5">
    <name type="scientific">Ilex paraguariensis</name>
    <name type="common">yerba mate</name>
    <dbReference type="NCBI Taxonomy" id="185542"/>
    <lineage>
        <taxon>Eukaryota</taxon>
        <taxon>Viridiplantae</taxon>
        <taxon>Streptophyta</taxon>
        <taxon>Embryophyta</taxon>
        <taxon>Tracheophyta</taxon>
        <taxon>Spermatophyta</taxon>
        <taxon>Magnoliopsida</taxon>
        <taxon>eudicotyledons</taxon>
        <taxon>Gunneridae</taxon>
        <taxon>Pentapetalae</taxon>
        <taxon>asterids</taxon>
        <taxon>campanulids</taxon>
        <taxon>Aquifoliales</taxon>
        <taxon>Aquifoliaceae</taxon>
        <taxon>Ilex</taxon>
    </lineage>
</organism>
<protein>
    <recommendedName>
        <fullName evidence="3">3-beta hydroxysteroid dehydrogenase/isomerase domain-containing protein</fullName>
    </recommendedName>
</protein>
<evidence type="ECO:0000313" key="5">
    <source>
        <dbReference type="Proteomes" id="UP001642360"/>
    </source>
</evidence>
<dbReference type="GO" id="GO:0016491">
    <property type="term" value="F:oxidoreductase activity"/>
    <property type="evidence" value="ECO:0007669"/>
    <property type="project" value="UniProtKB-KW"/>
</dbReference>
<dbReference type="InterPro" id="IPR002225">
    <property type="entry name" value="3Beta_OHSteriod_DH/Estase"/>
</dbReference>
<name>A0ABC8RYG4_9AQUA</name>
<comment type="caution">
    <text evidence="4">The sequence shown here is derived from an EMBL/GenBank/DDBJ whole genome shotgun (WGS) entry which is preliminary data.</text>
</comment>
<dbReference type="PANTHER" id="PTHR10366">
    <property type="entry name" value="NAD DEPENDENT EPIMERASE/DEHYDRATASE"/>
    <property type="match status" value="1"/>
</dbReference>
<keyword evidence="1" id="KW-0521">NADP</keyword>
<proteinExistence type="predicted"/>
<dbReference type="PANTHER" id="PTHR10366:SF639">
    <property type="entry name" value="3BETA-HYDROXYSTEROID-DEHYDROGENASE_DECARBOXYLASE ISOFORM 3"/>
    <property type="match status" value="1"/>
</dbReference>
<dbReference type="Proteomes" id="UP001642360">
    <property type="component" value="Unassembled WGS sequence"/>
</dbReference>
<dbReference type="Gene3D" id="3.40.50.720">
    <property type="entry name" value="NAD(P)-binding Rossmann-like Domain"/>
    <property type="match status" value="1"/>
</dbReference>
<accession>A0ABC8RYG4</accession>
<dbReference type="SUPFAM" id="SSF51735">
    <property type="entry name" value="NAD(P)-binding Rossmann-fold domains"/>
    <property type="match status" value="1"/>
</dbReference>
<evidence type="ECO:0000256" key="1">
    <source>
        <dbReference type="ARBA" id="ARBA00022857"/>
    </source>
</evidence>
<keyword evidence="2" id="KW-0560">Oxidoreductase</keyword>
<reference evidence="4 5" key="1">
    <citation type="submission" date="2024-02" db="EMBL/GenBank/DDBJ databases">
        <authorList>
            <person name="Vignale AGUSTIN F."/>
            <person name="Sosa J E."/>
            <person name="Modenutti C."/>
        </authorList>
    </citation>
    <scope>NUCLEOTIDE SEQUENCE [LARGE SCALE GENOMIC DNA]</scope>
</reference>
<dbReference type="Pfam" id="PF01073">
    <property type="entry name" value="3Beta_HSD"/>
    <property type="match status" value="1"/>
</dbReference>
<dbReference type="InterPro" id="IPR036291">
    <property type="entry name" value="NAD(P)-bd_dom_sf"/>
</dbReference>
<dbReference type="InterPro" id="IPR050425">
    <property type="entry name" value="NAD(P)_dehydrat-like"/>
</dbReference>
<dbReference type="EMBL" id="CAUOFW020001770">
    <property type="protein sequence ID" value="CAK9148605.1"/>
    <property type="molecule type" value="Genomic_DNA"/>
</dbReference>
<gene>
    <name evidence="4" type="ORF">ILEXP_LOCUS16568</name>
</gene>
<sequence length="237" mass="26370">MEIDNHHQQLRTCVVLGGRGLIGRSLVLKLLKLGNWTVRVADSTPSLQLDSSEEKDSILSQAFSTGRSEYFHVDVRNKPQIIKAIEGSSVVFYMDSTDSYTHDDFYLCYLFIVEGAKNVIHACRDCKVKHLIYNSTADVVFDGSRDIHDGNESLPYSGKFENMLTDLKAQAEALVLYANDIDGLLTCAIRSCNVFGPGDKQFVPLLVNIAKSGWAKEVGKTYLTSPMWITLPMPISV</sequence>
<feature type="domain" description="3-beta hydroxysteroid dehydrogenase/isomerase" evidence="3">
    <location>
        <begin position="14"/>
        <end position="215"/>
    </location>
</feature>
<evidence type="ECO:0000313" key="4">
    <source>
        <dbReference type="EMBL" id="CAK9148605.1"/>
    </source>
</evidence>
<dbReference type="AlphaFoldDB" id="A0ABC8RYG4"/>
<keyword evidence="5" id="KW-1185">Reference proteome</keyword>
<evidence type="ECO:0000256" key="2">
    <source>
        <dbReference type="ARBA" id="ARBA00023002"/>
    </source>
</evidence>